<keyword evidence="3" id="KW-1185">Reference proteome</keyword>
<keyword evidence="1" id="KW-1133">Transmembrane helix</keyword>
<dbReference type="KEGG" id="bsen:DP114_00500"/>
<protein>
    <submittedName>
        <fullName evidence="2">Uncharacterized protein</fullName>
    </submittedName>
</protein>
<keyword evidence="1" id="KW-0472">Membrane</keyword>
<keyword evidence="1" id="KW-0812">Transmembrane</keyword>
<evidence type="ECO:0000313" key="2">
    <source>
        <dbReference type="EMBL" id="QDL06589.1"/>
    </source>
</evidence>
<evidence type="ECO:0000313" key="3">
    <source>
        <dbReference type="Proteomes" id="UP000503129"/>
    </source>
</evidence>
<proteinExistence type="predicted"/>
<name>A0A856M9B0_9CYAN</name>
<organism evidence="2 3">
    <name type="scientific">Brasilonema sennae CENA114</name>
    <dbReference type="NCBI Taxonomy" id="415709"/>
    <lineage>
        <taxon>Bacteria</taxon>
        <taxon>Bacillati</taxon>
        <taxon>Cyanobacteriota</taxon>
        <taxon>Cyanophyceae</taxon>
        <taxon>Nostocales</taxon>
        <taxon>Scytonemataceae</taxon>
        <taxon>Brasilonema</taxon>
        <taxon>Bromeliae group (in: Brasilonema)</taxon>
    </lineage>
</organism>
<sequence>MCQRSSNQQAQAGFVLKRHLTQYLGALPPNTMIAHLLLLFPGIWQNLSYLLLYVRYTENWLRSRSQDKASLVLVVCYVSCLVGNTMKADFIFKQIREKIFGYRSPIYQRSTCSQDPSTLAALNKETRM</sequence>
<dbReference type="AlphaFoldDB" id="A0A856M9B0"/>
<reference evidence="2 3" key="1">
    <citation type="submission" date="2018-06" db="EMBL/GenBank/DDBJ databases">
        <title>Comparative genomics of Brasilonema spp. strains.</title>
        <authorList>
            <person name="Alvarenga D.O."/>
            <person name="Fiore M.F."/>
            <person name="Varani A.M."/>
        </authorList>
    </citation>
    <scope>NUCLEOTIDE SEQUENCE [LARGE SCALE GENOMIC DNA]</scope>
    <source>
        <strain evidence="2 3">CENA114</strain>
    </source>
</reference>
<evidence type="ECO:0000256" key="1">
    <source>
        <dbReference type="SAM" id="Phobius"/>
    </source>
</evidence>
<dbReference type="Proteomes" id="UP000503129">
    <property type="component" value="Chromosome"/>
</dbReference>
<dbReference type="EMBL" id="CP030118">
    <property type="protein sequence ID" value="QDL06589.1"/>
    <property type="molecule type" value="Genomic_DNA"/>
</dbReference>
<gene>
    <name evidence="2" type="ORF">DP114_00500</name>
</gene>
<feature type="transmembrane region" description="Helical" evidence="1">
    <location>
        <begin position="32"/>
        <end position="54"/>
    </location>
</feature>
<accession>A0A856M9B0</accession>